<gene>
    <name evidence="1" type="ORF">GWK47_002719</name>
</gene>
<evidence type="ECO:0000313" key="2">
    <source>
        <dbReference type="Proteomes" id="UP000770661"/>
    </source>
</evidence>
<organism evidence="1 2">
    <name type="scientific">Chionoecetes opilio</name>
    <name type="common">Atlantic snow crab</name>
    <name type="synonym">Cancer opilio</name>
    <dbReference type="NCBI Taxonomy" id="41210"/>
    <lineage>
        <taxon>Eukaryota</taxon>
        <taxon>Metazoa</taxon>
        <taxon>Ecdysozoa</taxon>
        <taxon>Arthropoda</taxon>
        <taxon>Crustacea</taxon>
        <taxon>Multicrustacea</taxon>
        <taxon>Malacostraca</taxon>
        <taxon>Eumalacostraca</taxon>
        <taxon>Eucarida</taxon>
        <taxon>Decapoda</taxon>
        <taxon>Pleocyemata</taxon>
        <taxon>Brachyura</taxon>
        <taxon>Eubrachyura</taxon>
        <taxon>Majoidea</taxon>
        <taxon>Majidae</taxon>
        <taxon>Chionoecetes</taxon>
    </lineage>
</organism>
<accession>A0A8J4XL60</accession>
<sequence>MLHNISEPDSAEWTSFSRKWVLPRSMCRQRSFRQHLMQPFSIVIAHQVQAWCGNDLPAEEWGWTTSPSGLYPVKMSQPSAPDRLLKRGGCAFPESLAPICKLWGDDICVQMCAAAGSSGERRLVAGHRDERAAVPSWLLPAAPRRSKGLHTYIVAVWVVNGC</sequence>
<name>A0A8J4XL60_CHIOP</name>
<dbReference type="EMBL" id="JACEEZ010025049">
    <property type="protein sequence ID" value="KAG0705273.1"/>
    <property type="molecule type" value="Genomic_DNA"/>
</dbReference>
<dbReference type="AlphaFoldDB" id="A0A8J4XL60"/>
<proteinExistence type="predicted"/>
<keyword evidence="2" id="KW-1185">Reference proteome</keyword>
<comment type="caution">
    <text evidence="1">The sequence shown here is derived from an EMBL/GenBank/DDBJ whole genome shotgun (WGS) entry which is preliminary data.</text>
</comment>
<evidence type="ECO:0000313" key="1">
    <source>
        <dbReference type="EMBL" id="KAG0705273.1"/>
    </source>
</evidence>
<reference evidence="1" key="1">
    <citation type="submission" date="2020-07" db="EMBL/GenBank/DDBJ databases">
        <title>The High-quality genome of the commercially important snow crab, Chionoecetes opilio.</title>
        <authorList>
            <person name="Jeong J.-H."/>
            <person name="Ryu S."/>
        </authorList>
    </citation>
    <scope>NUCLEOTIDE SEQUENCE</scope>
    <source>
        <strain evidence="1">MADBK_172401_WGS</strain>
        <tissue evidence="1">Digestive gland</tissue>
    </source>
</reference>
<protein>
    <submittedName>
        <fullName evidence="1">Uncharacterized protein</fullName>
    </submittedName>
</protein>
<dbReference type="OrthoDB" id="8195485at2759"/>
<dbReference type="Proteomes" id="UP000770661">
    <property type="component" value="Unassembled WGS sequence"/>
</dbReference>